<dbReference type="PROSITE" id="PS00560">
    <property type="entry name" value="CARBOXYPEPT_SER_HIS"/>
    <property type="match status" value="1"/>
</dbReference>
<dbReference type="InterPro" id="IPR033124">
    <property type="entry name" value="Ser_caboxypep_his_AS"/>
</dbReference>
<name>A0A1D1XDH1_9ARAE</name>
<keyword evidence="5" id="KW-0121">Carboxypeptidase</keyword>
<sequence>MILFLQSYGYLLSYSWANNESVREALGIHKGSLGDWMRCSNIVNYTKNVPSAVMYHLNLTSGGYRALVYSGDHDMTVPFLGTQAWIRSLNHSIVDDWRSWWVDGNIAGFTRTYSNNLTFATVKGAGHTAPEYRPKECLAMFERWIYERAL</sequence>
<dbReference type="GO" id="GO:0004185">
    <property type="term" value="F:serine-type carboxypeptidase activity"/>
    <property type="evidence" value="ECO:0007669"/>
    <property type="project" value="InterPro"/>
</dbReference>
<gene>
    <name evidence="5" type="primary">SCPL52</name>
    <name evidence="5" type="ORF">g.124650</name>
</gene>
<dbReference type="Pfam" id="PF00450">
    <property type="entry name" value="Peptidase_S10"/>
    <property type="match status" value="1"/>
</dbReference>
<keyword evidence="3" id="KW-1015">Disulfide bond</keyword>
<evidence type="ECO:0000256" key="3">
    <source>
        <dbReference type="ARBA" id="ARBA00023157"/>
    </source>
</evidence>
<dbReference type="PANTHER" id="PTHR11802">
    <property type="entry name" value="SERINE PROTEASE FAMILY S10 SERINE CARBOXYPEPTIDASE"/>
    <property type="match status" value="1"/>
</dbReference>
<dbReference type="FunFam" id="3.40.50.12670:FF:000001">
    <property type="entry name" value="Carboxypeptidase"/>
    <property type="match status" value="1"/>
</dbReference>
<keyword evidence="5" id="KW-0645">Protease</keyword>
<keyword evidence="2" id="KW-0732">Signal</keyword>
<dbReference type="FunFam" id="3.40.50.11320:FF:000002">
    <property type="entry name" value="Carboxypeptidase"/>
    <property type="match status" value="1"/>
</dbReference>
<dbReference type="SUPFAM" id="SSF53474">
    <property type="entry name" value="alpha/beta-Hydrolases"/>
    <property type="match status" value="1"/>
</dbReference>
<dbReference type="GO" id="GO:0006508">
    <property type="term" value="P:proteolysis"/>
    <property type="evidence" value="ECO:0007669"/>
    <property type="project" value="InterPro"/>
</dbReference>
<dbReference type="InterPro" id="IPR001563">
    <property type="entry name" value="Peptidase_S10"/>
</dbReference>
<keyword evidence="5" id="KW-0378">Hydrolase</keyword>
<evidence type="ECO:0000313" key="5">
    <source>
        <dbReference type="EMBL" id="JAT40458.1"/>
    </source>
</evidence>
<dbReference type="InterPro" id="IPR029058">
    <property type="entry name" value="AB_hydrolase_fold"/>
</dbReference>
<accession>A0A1D1XDH1</accession>
<dbReference type="AlphaFoldDB" id="A0A1D1XDH1"/>
<reference evidence="5" key="1">
    <citation type="submission" date="2015-07" db="EMBL/GenBank/DDBJ databases">
        <title>Transcriptome Assembly of Anthurium amnicola.</title>
        <authorList>
            <person name="Suzuki J."/>
        </authorList>
    </citation>
    <scope>NUCLEOTIDE SEQUENCE</scope>
</reference>
<dbReference type="PANTHER" id="PTHR11802:SF29">
    <property type="entry name" value="SERINE CARBOXYPEPTIDASE-LIKE 19"/>
    <property type="match status" value="1"/>
</dbReference>
<dbReference type="EMBL" id="GDJX01027478">
    <property type="protein sequence ID" value="JAT40458.1"/>
    <property type="molecule type" value="Transcribed_RNA"/>
</dbReference>
<comment type="similarity">
    <text evidence="1">Belongs to the peptidase S10 family.</text>
</comment>
<dbReference type="Gene3D" id="3.40.50.1820">
    <property type="entry name" value="alpha/beta hydrolase"/>
    <property type="match status" value="1"/>
</dbReference>
<organism evidence="5">
    <name type="scientific">Anthurium amnicola</name>
    <dbReference type="NCBI Taxonomy" id="1678845"/>
    <lineage>
        <taxon>Eukaryota</taxon>
        <taxon>Viridiplantae</taxon>
        <taxon>Streptophyta</taxon>
        <taxon>Embryophyta</taxon>
        <taxon>Tracheophyta</taxon>
        <taxon>Spermatophyta</taxon>
        <taxon>Magnoliopsida</taxon>
        <taxon>Liliopsida</taxon>
        <taxon>Araceae</taxon>
        <taxon>Pothoideae</taxon>
        <taxon>Potheae</taxon>
        <taxon>Anthurium</taxon>
    </lineage>
</organism>
<proteinExistence type="inferred from homology"/>
<evidence type="ECO:0000256" key="4">
    <source>
        <dbReference type="ARBA" id="ARBA00023180"/>
    </source>
</evidence>
<evidence type="ECO:0000256" key="1">
    <source>
        <dbReference type="ARBA" id="ARBA00009431"/>
    </source>
</evidence>
<keyword evidence="4" id="KW-0325">Glycoprotein</keyword>
<dbReference type="GO" id="GO:0019748">
    <property type="term" value="P:secondary metabolic process"/>
    <property type="evidence" value="ECO:0007669"/>
    <property type="project" value="TreeGrafter"/>
</dbReference>
<protein>
    <submittedName>
        <fullName evidence="5">Putative serine carboxypeptidase-like 52</fullName>
    </submittedName>
</protein>
<dbReference type="GO" id="GO:0016747">
    <property type="term" value="F:acyltransferase activity, transferring groups other than amino-acyl groups"/>
    <property type="evidence" value="ECO:0007669"/>
    <property type="project" value="TreeGrafter"/>
</dbReference>
<evidence type="ECO:0000256" key="2">
    <source>
        <dbReference type="ARBA" id="ARBA00022729"/>
    </source>
</evidence>